<keyword evidence="1" id="KW-0808">Transferase</keyword>
<dbReference type="GO" id="GO:0016747">
    <property type="term" value="F:acyltransferase activity, transferring groups other than amino-acyl groups"/>
    <property type="evidence" value="ECO:0007669"/>
    <property type="project" value="InterPro"/>
</dbReference>
<dbReference type="PANTHER" id="PTHR43420">
    <property type="entry name" value="ACETYLTRANSFERASE"/>
    <property type="match status" value="1"/>
</dbReference>
<evidence type="ECO:0000256" key="1">
    <source>
        <dbReference type="ARBA" id="ARBA00022679"/>
    </source>
</evidence>
<keyword evidence="5" id="KW-1185">Reference proteome</keyword>
<evidence type="ECO:0000313" key="4">
    <source>
        <dbReference type="EMBL" id="BCD99460.1"/>
    </source>
</evidence>
<dbReference type="PROSITE" id="PS51186">
    <property type="entry name" value="GNAT"/>
    <property type="match status" value="1"/>
</dbReference>
<gene>
    <name evidence="4" type="ORF">MARGE09_P3662</name>
</gene>
<keyword evidence="2" id="KW-0012">Acyltransferase</keyword>
<proteinExistence type="predicted"/>
<dbReference type="RefSeq" id="WP_236984726.1">
    <property type="nucleotide sequence ID" value="NZ_AP023086.1"/>
</dbReference>
<reference evidence="4 5" key="1">
    <citation type="journal article" date="2022" name="IScience">
        <title>An ultrasensitive nanofiber-based assay for enzymatic hydrolysis and deep-sea microbial degradation of cellulose.</title>
        <authorList>
            <person name="Tsudome M."/>
            <person name="Tachioka M."/>
            <person name="Miyazaki M."/>
            <person name="Uchimura K."/>
            <person name="Tsuda M."/>
            <person name="Takaki Y."/>
            <person name="Deguchi S."/>
        </authorList>
    </citation>
    <scope>NUCLEOTIDE SEQUENCE [LARGE SCALE GENOMIC DNA]</scope>
    <source>
        <strain evidence="4 5">GE09</strain>
    </source>
</reference>
<dbReference type="Gene3D" id="3.90.70.10">
    <property type="entry name" value="Cysteine proteinases"/>
    <property type="match status" value="1"/>
</dbReference>
<sequence length="373" mass="41540">MVIICLAEPADLDALIAIENTCFKHDRLSRRRIKHWLGASNGIFCVAKLNGEVAGYGLVLLHKGTRHARLYSLALLPACRGKGVAKRLVMALEVGAADKGRLFMRLEVAKHNDAAIGLYQQLGYRTFGEYSEYYEDAEDALRMQKRIRHPRESHQVLPAPWYRQTTEFTCGPASLMMAMAGLDVAILPSRSTELDIWREATTIFMTSGHGGCHPIGLALAAHKRGFATACYISTDEPLFVGGVRVEHKKALIADVDADFKSKALKAGLNIHYSALDACALKKFVAQGYAVLVLISTYRLDNKKTPHWVLITAVDERCLYVHDPDLDEEEQSALDCQHVPIALDDFEKMSSYGRDKLRAAVVVHRPVKHKSTER</sequence>
<dbReference type="Proteomes" id="UP001320119">
    <property type="component" value="Chromosome"/>
</dbReference>
<protein>
    <recommendedName>
        <fullName evidence="3">N-acetyltransferase domain-containing protein</fullName>
    </recommendedName>
</protein>
<dbReference type="InterPro" id="IPR050680">
    <property type="entry name" value="YpeA/RimI_acetyltransf"/>
</dbReference>
<dbReference type="InterPro" id="IPR021770">
    <property type="entry name" value="DUF3335"/>
</dbReference>
<evidence type="ECO:0000259" key="3">
    <source>
        <dbReference type="PROSITE" id="PS51186"/>
    </source>
</evidence>
<dbReference type="Pfam" id="PF00583">
    <property type="entry name" value="Acetyltransf_1"/>
    <property type="match status" value="1"/>
</dbReference>
<dbReference type="EMBL" id="AP023086">
    <property type="protein sequence ID" value="BCD99460.1"/>
    <property type="molecule type" value="Genomic_DNA"/>
</dbReference>
<feature type="domain" description="N-acetyltransferase" evidence="3">
    <location>
        <begin position="2"/>
        <end position="148"/>
    </location>
</feature>
<dbReference type="CDD" id="cd04301">
    <property type="entry name" value="NAT_SF"/>
    <property type="match status" value="1"/>
</dbReference>
<dbReference type="KEGG" id="marq:MARGE09_P3662"/>
<name>A0AAN1WKW0_9GAMM</name>
<dbReference type="InterPro" id="IPR016181">
    <property type="entry name" value="Acyl_CoA_acyltransferase"/>
</dbReference>
<dbReference type="SUPFAM" id="SSF55729">
    <property type="entry name" value="Acyl-CoA N-acyltransferases (Nat)"/>
    <property type="match status" value="1"/>
</dbReference>
<organism evidence="4 5">
    <name type="scientific">Marinagarivorans cellulosilyticus</name>
    <dbReference type="NCBI Taxonomy" id="2721545"/>
    <lineage>
        <taxon>Bacteria</taxon>
        <taxon>Pseudomonadati</taxon>
        <taxon>Pseudomonadota</taxon>
        <taxon>Gammaproteobacteria</taxon>
        <taxon>Cellvibrionales</taxon>
        <taxon>Cellvibrionaceae</taxon>
        <taxon>Marinagarivorans</taxon>
    </lineage>
</organism>
<dbReference type="InterPro" id="IPR000182">
    <property type="entry name" value="GNAT_dom"/>
</dbReference>
<evidence type="ECO:0000256" key="2">
    <source>
        <dbReference type="ARBA" id="ARBA00023315"/>
    </source>
</evidence>
<accession>A0AAN1WKW0</accession>
<evidence type="ECO:0000313" key="5">
    <source>
        <dbReference type="Proteomes" id="UP001320119"/>
    </source>
</evidence>
<dbReference type="AlphaFoldDB" id="A0AAN1WKW0"/>
<dbReference type="Pfam" id="PF11814">
    <property type="entry name" value="DUF3335"/>
    <property type="match status" value="1"/>
</dbReference>
<dbReference type="Gene3D" id="3.40.630.30">
    <property type="match status" value="1"/>
</dbReference>